<dbReference type="RefSeq" id="WP_010536216.1">
    <property type="nucleotide sequence ID" value="NZ_CAJTBQ010000045.1"/>
</dbReference>
<dbReference type="InterPro" id="IPR025371">
    <property type="entry name" value="BT_3044-like_C"/>
</dbReference>
<evidence type="ECO:0000313" key="3">
    <source>
        <dbReference type="EMBL" id="MCS2791577.1"/>
    </source>
</evidence>
<organism evidence="3 4">
    <name type="scientific">Bacteroides faecis</name>
    <dbReference type="NCBI Taxonomy" id="674529"/>
    <lineage>
        <taxon>Bacteria</taxon>
        <taxon>Pseudomonadati</taxon>
        <taxon>Bacteroidota</taxon>
        <taxon>Bacteroidia</taxon>
        <taxon>Bacteroidales</taxon>
        <taxon>Bacteroidaceae</taxon>
        <taxon>Bacteroides</taxon>
    </lineage>
</organism>
<comment type="caution">
    <text evidence="3">The sequence shown here is derived from an EMBL/GenBank/DDBJ whole genome shotgun (WGS) entry which is preliminary data.</text>
</comment>
<dbReference type="Gene3D" id="2.60.40.1740">
    <property type="entry name" value="hypothetical protein (bacova_03559)"/>
    <property type="match status" value="1"/>
</dbReference>
<gene>
    <name evidence="3" type="ORF">NXW97_06060</name>
</gene>
<proteinExistence type="predicted"/>
<evidence type="ECO:0000259" key="1">
    <source>
        <dbReference type="Pfam" id="PF14274"/>
    </source>
</evidence>
<name>A0AAW5NSM2_9BACE</name>
<feature type="domain" description="BT-3044-like C-terminal" evidence="1">
    <location>
        <begin position="165"/>
        <end position="312"/>
    </location>
</feature>
<dbReference type="InterPro" id="IPR032509">
    <property type="entry name" value="DUF4973"/>
</dbReference>
<reference evidence="3" key="1">
    <citation type="submission" date="2022-08" db="EMBL/GenBank/DDBJ databases">
        <title>Genome Sequencing of Bacteroides fragilis Group Isolates with Nanopore Technology.</title>
        <authorList>
            <person name="Tisza M.J."/>
            <person name="Smith D."/>
            <person name="Dekker J.P."/>
        </authorList>
    </citation>
    <scope>NUCLEOTIDE SEQUENCE</scope>
    <source>
        <strain evidence="3">BFG-351</strain>
    </source>
</reference>
<accession>A0AAW5NSM2</accession>
<feature type="domain" description="DUF4973" evidence="2">
    <location>
        <begin position="24"/>
        <end position="151"/>
    </location>
</feature>
<dbReference type="Pfam" id="PF16343">
    <property type="entry name" value="DUF4973"/>
    <property type="match status" value="1"/>
</dbReference>
<dbReference type="Proteomes" id="UP001204548">
    <property type="component" value="Unassembled WGS sequence"/>
</dbReference>
<evidence type="ECO:0000313" key="4">
    <source>
        <dbReference type="Proteomes" id="UP001204548"/>
    </source>
</evidence>
<sequence length="330" mass="37937">MKKIYTYLMILTMSVLVISCNSEWDEEQYEQYISFKAPVGDKGVTDIYVRYKQGGEATYRLPMIVSGSLPNGKDRTVHIAVDTDTLDILNAARFGREDLYYVALESNRYAFPSTVDIPAGTFSTLLDITFNLDNIDLFKKWVLPLSIADDPSYNYEGHPRKNYAKALLRVLPFNDYSGTYSTTAMQVYIKNRDGSIDKSEAIPTTTRTAYVVDENTVFFYAGAMDEDLIDRDKYKIKFHFEPDGEKLVKITSDNDKIKLNQLKETSYTIAEVPDVTRPYLLHRYVTFSVDYEFVDYTSANEEIPYYVTGVLTLERNINTQIPDEDQAIEW</sequence>
<dbReference type="Gene3D" id="2.40.128.440">
    <property type="entry name" value="Uncharacterised protein PF14274, DUF4361"/>
    <property type="match status" value="1"/>
</dbReference>
<evidence type="ECO:0000259" key="2">
    <source>
        <dbReference type="Pfam" id="PF16343"/>
    </source>
</evidence>
<dbReference type="PROSITE" id="PS51257">
    <property type="entry name" value="PROKAR_LIPOPROTEIN"/>
    <property type="match status" value="1"/>
</dbReference>
<dbReference type="EMBL" id="JANUTS010000001">
    <property type="protein sequence ID" value="MCS2791577.1"/>
    <property type="molecule type" value="Genomic_DNA"/>
</dbReference>
<dbReference type="AlphaFoldDB" id="A0AAW5NSM2"/>
<protein>
    <submittedName>
        <fullName evidence="3">DUF4973 domain-containing protein</fullName>
    </submittedName>
</protein>
<dbReference type="Pfam" id="PF14274">
    <property type="entry name" value="BT_3044-like_C"/>
    <property type="match status" value="1"/>
</dbReference>